<gene>
    <name evidence="2" type="ORF">THTE_1639</name>
</gene>
<evidence type="ECO:0000256" key="1">
    <source>
        <dbReference type="SAM" id="MobiDB-lite"/>
    </source>
</evidence>
<protein>
    <submittedName>
        <fullName evidence="2">Uncharacterized protein</fullName>
    </submittedName>
</protein>
<sequence length="38" mass="4366">MLCRHIRHPCAGNLSPRHLQGTRTFSLPNKTSRSQYSN</sequence>
<dbReference type="Proteomes" id="UP000215086">
    <property type="component" value="Chromosome"/>
</dbReference>
<evidence type="ECO:0000313" key="2">
    <source>
        <dbReference type="EMBL" id="ASV74241.1"/>
    </source>
</evidence>
<evidence type="ECO:0000313" key="3">
    <source>
        <dbReference type="Proteomes" id="UP000215086"/>
    </source>
</evidence>
<accession>A0A286RE53</accession>
<organism evidence="2 3">
    <name type="scientific">Thermogutta terrifontis</name>
    <dbReference type="NCBI Taxonomy" id="1331910"/>
    <lineage>
        <taxon>Bacteria</taxon>
        <taxon>Pseudomonadati</taxon>
        <taxon>Planctomycetota</taxon>
        <taxon>Planctomycetia</taxon>
        <taxon>Pirellulales</taxon>
        <taxon>Thermoguttaceae</taxon>
        <taxon>Thermogutta</taxon>
    </lineage>
</organism>
<dbReference type="KEGG" id="ttf:THTE_1639"/>
<proteinExistence type="predicted"/>
<reference evidence="2 3" key="1">
    <citation type="journal article" name="Front. Microbiol.">
        <title>Sugar Metabolism of the First Thermophilic Planctomycete Thermogutta terrifontis: Comparative Genomic and Transcriptomic Approaches.</title>
        <authorList>
            <person name="Elcheninov A.G."/>
            <person name="Menzel P."/>
            <person name="Gudbergsdottir S.R."/>
            <person name="Slesarev A.I."/>
            <person name="Kadnikov V.V."/>
            <person name="Krogh A."/>
            <person name="Bonch-Osmolovskaya E.A."/>
            <person name="Peng X."/>
            <person name="Kublanov I.V."/>
        </authorList>
    </citation>
    <scope>NUCLEOTIDE SEQUENCE [LARGE SCALE GENOMIC DNA]</scope>
    <source>
        <strain evidence="2 3">R1</strain>
    </source>
</reference>
<dbReference type="AlphaFoldDB" id="A0A286RE53"/>
<name>A0A286RE53_9BACT</name>
<feature type="region of interest" description="Disordered" evidence="1">
    <location>
        <begin position="13"/>
        <end position="38"/>
    </location>
</feature>
<keyword evidence="3" id="KW-1185">Reference proteome</keyword>
<feature type="compositionally biased region" description="Polar residues" evidence="1">
    <location>
        <begin position="21"/>
        <end position="38"/>
    </location>
</feature>
<dbReference type="EMBL" id="CP018477">
    <property type="protein sequence ID" value="ASV74241.1"/>
    <property type="molecule type" value="Genomic_DNA"/>
</dbReference>